<evidence type="ECO:0000313" key="4">
    <source>
        <dbReference type="Proteomes" id="UP001337655"/>
    </source>
</evidence>
<gene>
    <name evidence="3" type="ORF">LTR77_011238</name>
</gene>
<evidence type="ECO:0000256" key="1">
    <source>
        <dbReference type="SAM" id="MobiDB-lite"/>
    </source>
</evidence>
<sequence length="599" mass="69767">MDEEAGEERNQSQDVRRRRLDLSATRQPVFRPPSPEESRSRKRSPSPVRRQTQSLRDTGRPRVVIETGNIRAEEDTMARKLWQRLREAANKAVVPTMLQERMEGDTTYSGSFDAPFISQVTDTMHLPNDASSIRFLERIRHILRTAHACDLYQKDENAWSEVVRLVLRTAVWDLAVDHEERHPADLEITDIQSQTIDRQYLTNMRPTQVTVEKVDEVFEYLGDYSVLVCKQHCYAVRALEDHLKRLHRTSVSDRKAIVAYFIDFPLLPPAQVLLPPPLEPPFNCLGPPKRAYICDEEECEELSVNRDVIRIHCNRVHDWRSTPEQRTYWHEQWVQTFFNAAGLQRYFTVNYEGSHSLRQIGGRVVLVDPEDNRFGSILDEWDRDLEKQKKALEIADREIAKTDHTLWFKRNEWPEHLARCNLRHLSRISRLPDKEERVLQRAVELNVAVIETCVAGLGSLDRETRRWLRSAKLSEIDQRPLARLQNPESQRTYATYFSRLLCYSLRVLQSIRDKEGRKDACDSPGESDSSSSSSSDSDSKDEGHGCETAVDVFEDARRLYPWQGRQQELLGIVQQSIERGWDDKAQMKALREWYASLIF</sequence>
<evidence type="ECO:0000313" key="3">
    <source>
        <dbReference type="EMBL" id="KAK5162703.1"/>
    </source>
</evidence>
<comment type="caution">
    <text evidence="3">The sequence shown here is derived from an EMBL/GenBank/DDBJ whole genome shotgun (WGS) entry which is preliminary data.</text>
</comment>
<dbReference type="EMBL" id="JAVRRT010000038">
    <property type="protein sequence ID" value="KAK5162703.1"/>
    <property type="molecule type" value="Genomic_DNA"/>
</dbReference>
<name>A0AAV9NTM6_9PEZI</name>
<organism evidence="3 4">
    <name type="scientific">Saxophila tyrrhenica</name>
    <dbReference type="NCBI Taxonomy" id="1690608"/>
    <lineage>
        <taxon>Eukaryota</taxon>
        <taxon>Fungi</taxon>
        <taxon>Dikarya</taxon>
        <taxon>Ascomycota</taxon>
        <taxon>Pezizomycotina</taxon>
        <taxon>Dothideomycetes</taxon>
        <taxon>Dothideomycetidae</taxon>
        <taxon>Mycosphaerellales</taxon>
        <taxon>Extremaceae</taxon>
        <taxon>Saxophila</taxon>
    </lineage>
</organism>
<dbReference type="InterPro" id="IPR022698">
    <property type="entry name" value="OrsD"/>
</dbReference>
<accession>A0AAV9NTM6</accession>
<dbReference type="Pfam" id="PF20516">
    <property type="entry name" value="PDDEXK_12"/>
    <property type="match status" value="1"/>
</dbReference>
<feature type="region of interest" description="Disordered" evidence="1">
    <location>
        <begin position="1"/>
        <end position="62"/>
    </location>
</feature>
<reference evidence="3 4" key="1">
    <citation type="submission" date="2023-08" db="EMBL/GenBank/DDBJ databases">
        <title>Black Yeasts Isolated from many extreme environments.</title>
        <authorList>
            <person name="Coleine C."/>
            <person name="Stajich J.E."/>
            <person name="Selbmann L."/>
        </authorList>
    </citation>
    <scope>NUCLEOTIDE SEQUENCE [LARGE SCALE GENOMIC DNA]</scope>
    <source>
        <strain evidence="3 4">CCFEE 5935</strain>
    </source>
</reference>
<proteinExistence type="predicted"/>
<feature type="compositionally biased region" description="Low complexity" evidence="1">
    <location>
        <begin position="527"/>
        <end position="536"/>
    </location>
</feature>
<feature type="domain" description="PD-(D/E)XK nuclease-like" evidence="2">
    <location>
        <begin position="129"/>
        <end position="215"/>
    </location>
</feature>
<protein>
    <recommendedName>
        <fullName evidence="2">PD-(D/E)XK nuclease-like domain-containing protein</fullName>
    </recommendedName>
</protein>
<dbReference type="Proteomes" id="UP001337655">
    <property type="component" value="Unassembled WGS sequence"/>
</dbReference>
<dbReference type="InterPro" id="IPR046797">
    <property type="entry name" value="PDDEXK_12"/>
</dbReference>
<dbReference type="AlphaFoldDB" id="A0AAV9NTM6"/>
<dbReference type="Pfam" id="PF12013">
    <property type="entry name" value="OrsD"/>
    <property type="match status" value="1"/>
</dbReference>
<evidence type="ECO:0000259" key="2">
    <source>
        <dbReference type="Pfam" id="PF20516"/>
    </source>
</evidence>
<keyword evidence="4" id="KW-1185">Reference proteome</keyword>
<dbReference type="RefSeq" id="XP_064653368.1">
    <property type="nucleotide sequence ID" value="XM_064808447.1"/>
</dbReference>
<dbReference type="GeneID" id="89932555"/>
<feature type="region of interest" description="Disordered" evidence="1">
    <location>
        <begin position="516"/>
        <end position="545"/>
    </location>
</feature>